<dbReference type="GO" id="GO:0008061">
    <property type="term" value="F:chitin binding"/>
    <property type="evidence" value="ECO:0007669"/>
    <property type="project" value="UniProtKB-KW"/>
</dbReference>
<keyword evidence="9" id="KW-1185">Reference proteome</keyword>
<name>A0A9Q0RIK5_BLOTA</name>
<dbReference type="PANTHER" id="PTHR23301">
    <property type="entry name" value="CHITIN BINDING PERITROPHIN-A"/>
    <property type="match status" value="1"/>
</dbReference>
<dbReference type="InterPro" id="IPR036508">
    <property type="entry name" value="Chitin-bd_dom_sf"/>
</dbReference>
<keyword evidence="3" id="KW-0677">Repeat</keyword>
<dbReference type="OMA" id="NESIQAC"/>
<dbReference type="SUPFAM" id="SSF57625">
    <property type="entry name" value="Invertebrate chitin-binding proteins"/>
    <property type="match status" value="1"/>
</dbReference>
<dbReference type="SMART" id="SM00494">
    <property type="entry name" value="ChtBD2"/>
    <property type="match status" value="1"/>
</dbReference>
<evidence type="ECO:0000256" key="4">
    <source>
        <dbReference type="ARBA" id="ARBA00023157"/>
    </source>
</evidence>
<protein>
    <recommendedName>
        <fullName evidence="7">Chitin-binding type-2 domain-containing protein</fullName>
    </recommendedName>
</protein>
<evidence type="ECO:0000256" key="1">
    <source>
        <dbReference type="ARBA" id="ARBA00022669"/>
    </source>
</evidence>
<evidence type="ECO:0000256" key="2">
    <source>
        <dbReference type="ARBA" id="ARBA00022729"/>
    </source>
</evidence>
<keyword evidence="1" id="KW-0147">Chitin-binding</keyword>
<evidence type="ECO:0000256" key="6">
    <source>
        <dbReference type="SAM" id="MobiDB-lite"/>
    </source>
</evidence>
<keyword evidence="4" id="KW-1015">Disulfide bond</keyword>
<organism evidence="8 9">
    <name type="scientific">Blomia tropicalis</name>
    <name type="common">Mite</name>
    <dbReference type="NCBI Taxonomy" id="40697"/>
    <lineage>
        <taxon>Eukaryota</taxon>
        <taxon>Metazoa</taxon>
        <taxon>Ecdysozoa</taxon>
        <taxon>Arthropoda</taxon>
        <taxon>Chelicerata</taxon>
        <taxon>Arachnida</taxon>
        <taxon>Acari</taxon>
        <taxon>Acariformes</taxon>
        <taxon>Sarcoptiformes</taxon>
        <taxon>Astigmata</taxon>
        <taxon>Glycyphagoidea</taxon>
        <taxon>Echimyopodidae</taxon>
        <taxon>Blomia</taxon>
    </lineage>
</organism>
<feature type="compositionally biased region" description="Basic and acidic residues" evidence="6">
    <location>
        <begin position="70"/>
        <end position="85"/>
    </location>
</feature>
<dbReference type="GO" id="GO:0005576">
    <property type="term" value="C:extracellular region"/>
    <property type="evidence" value="ECO:0007669"/>
    <property type="project" value="InterPro"/>
</dbReference>
<dbReference type="EMBL" id="JAPWDV010000004">
    <property type="protein sequence ID" value="KAJ6215440.1"/>
    <property type="molecule type" value="Genomic_DNA"/>
</dbReference>
<dbReference type="PROSITE" id="PS50940">
    <property type="entry name" value="CHIT_BIND_II"/>
    <property type="match status" value="1"/>
</dbReference>
<evidence type="ECO:0000313" key="8">
    <source>
        <dbReference type="EMBL" id="KAJ6215440.1"/>
    </source>
</evidence>
<dbReference type="Proteomes" id="UP001142055">
    <property type="component" value="Chromosome 4"/>
</dbReference>
<feature type="region of interest" description="Disordered" evidence="6">
    <location>
        <begin position="61"/>
        <end position="104"/>
    </location>
</feature>
<dbReference type="AlphaFoldDB" id="A0A9Q0RIK5"/>
<comment type="caution">
    <text evidence="8">The sequence shown here is derived from an EMBL/GenBank/DDBJ whole genome shotgun (WGS) entry which is preliminary data.</text>
</comment>
<accession>A0A9Q0RIK5</accession>
<dbReference type="PANTHER" id="PTHR23301:SF0">
    <property type="entry name" value="CHITIN-BINDING TYPE-2 DOMAIN-CONTAINING PROTEIN-RELATED"/>
    <property type="match status" value="1"/>
</dbReference>
<proteinExistence type="predicted"/>
<evidence type="ECO:0000259" key="7">
    <source>
        <dbReference type="PROSITE" id="PS50940"/>
    </source>
</evidence>
<evidence type="ECO:0000256" key="5">
    <source>
        <dbReference type="ARBA" id="ARBA00023180"/>
    </source>
</evidence>
<reference evidence="8" key="1">
    <citation type="submission" date="2022-12" db="EMBL/GenBank/DDBJ databases">
        <title>Genome assemblies of Blomia tropicalis.</title>
        <authorList>
            <person name="Cui Y."/>
        </authorList>
    </citation>
    <scope>NUCLEOTIDE SEQUENCE</scope>
    <source>
        <tissue evidence="8">Adult mites</tissue>
    </source>
</reference>
<evidence type="ECO:0000256" key="3">
    <source>
        <dbReference type="ARBA" id="ARBA00022737"/>
    </source>
</evidence>
<keyword evidence="2" id="KW-0732">Signal</keyword>
<evidence type="ECO:0000313" key="9">
    <source>
        <dbReference type="Proteomes" id="UP001142055"/>
    </source>
</evidence>
<keyword evidence="5" id="KW-0325">Glycoprotein</keyword>
<dbReference type="InterPro" id="IPR051940">
    <property type="entry name" value="Chitin_bind-dev_reg"/>
</dbReference>
<dbReference type="Gene3D" id="2.170.140.10">
    <property type="entry name" value="Chitin binding domain"/>
    <property type="match status" value="1"/>
</dbReference>
<gene>
    <name evidence="8" type="ORF">RDWZM_009940</name>
</gene>
<dbReference type="Pfam" id="PF01607">
    <property type="entry name" value="CBM_14"/>
    <property type="match status" value="1"/>
</dbReference>
<sequence length="104" mass="12195">MYYEDFHCPPEDGFYRCPENPHKFYECIEGMEYLFTCPANLLFNESKQKCDYVTGPIVVRTTKAPATPEHGTRPRHTEPNTKPDQYESTTIDSRHSTRGRHHED</sequence>
<dbReference type="InterPro" id="IPR002557">
    <property type="entry name" value="Chitin-bd_dom"/>
</dbReference>
<dbReference type="SMR" id="A0A9Q0RIK5"/>
<feature type="domain" description="Chitin-binding type-2" evidence="7">
    <location>
        <begin position="5"/>
        <end position="52"/>
    </location>
</feature>